<organism evidence="2 3">
    <name type="scientific">Halosolutus amylolyticus</name>
    <dbReference type="NCBI Taxonomy" id="2932267"/>
    <lineage>
        <taxon>Archaea</taxon>
        <taxon>Methanobacteriati</taxon>
        <taxon>Methanobacteriota</taxon>
        <taxon>Stenosarchaea group</taxon>
        <taxon>Halobacteria</taxon>
        <taxon>Halobacteriales</taxon>
        <taxon>Natrialbaceae</taxon>
        <taxon>Halosolutus</taxon>
    </lineage>
</organism>
<feature type="transmembrane region" description="Helical" evidence="1">
    <location>
        <begin position="332"/>
        <end position="358"/>
    </location>
</feature>
<feature type="transmembrane region" description="Helical" evidence="1">
    <location>
        <begin position="174"/>
        <end position="201"/>
    </location>
</feature>
<comment type="caution">
    <text evidence="2">The sequence shown here is derived from an EMBL/GenBank/DDBJ whole genome shotgun (WGS) entry which is preliminary data.</text>
</comment>
<evidence type="ECO:0000313" key="2">
    <source>
        <dbReference type="EMBL" id="MFC4542529.1"/>
    </source>
</evidence>
<protein>
    <recommendedName>
        <fullName evidence="4">Glycosyl transferase</fullName>
    </recommendedName>
</protein>
<accession>A0ABD5PQA6</accession>
<reference evidence="2 3" key="1">
    <citation type="journal article" date="2019" name="Int. J. Syst. Evol. Microbiol.">
        <title>The Global Catalogue of Microorganisms (GCM) 10K type strain sequencing project: providing services to taxonomists for standard genome sequencing and annotation.</title>
        <authorList>
            <consortium name="The Broad Institute Genomics Platform"/>
            <consortium name="The Broad Institute Genome Sequencing Center for Infectious Disease"/>
            <person name="Wu L."/>
            <person name="Ma J."/>
        </authorList>
    </citation>
    <scope>NUCLEOTIDE SEQUENCE [LARGE SCALE GENOMIC DNA]</scope>
    <source>
        <strain evidence="2 3">WLHS5</strain>
    </source>
</reference>
<feature type="transmembrane region" description="Helical" evidence="1">
    <location>
        <begin position="20"/>
        <end position="42"/>
    </location>
</feature>
<evidence type="ECO:0000256" key="1">
    <source>
        <dbReference type="SAM" id="Phobius"/>
    </source>
</evidence>
<feature type="transmembrane region" description="Helical" evidence="1">
    <location>
        <begin position="304"/>
        <end position="326"/>
    </location>
</feature>
<feature type="transmembrane region" description="Helical" evidence="1">
    <location>
        <begin position="105"/>
        <end position="125"/>
    </location>
</feature>
<feature type="transmembrane region" description="Helical" evidence="1">
    <location>
        <begin position="222"/>
        <end position="246"/>
    </location>
</feature>
<feature type="transmembrane region" description="Helical" evidence="1">
    <location>
        <begin position="137"/>
        <end position="162"/>
    </location>
</feature>
<feature type="transmembrane region" description="Helical" evidence="1">
    <location>
        <begin position="388"/>
        <end position="411"/>
    </location>
</feature>
<dbReference type="EMBL" id="JBHSFA010000007">
    <property type="protein sequence ID" value="MFC4542529.1"/>
    <property type="molecule type" value="Genomic_DNA"/>
</dbReference>
<feature type="transmembrane region" description="Helical" evidence="1">
    <location>
        <begin position="266"/>
        <end position="292"/>
    </location>
</feature>
<keyword evidence="1" id="KW-0812">Transmembrane</keyword>
<keyword evidence="1" id="KW-1133">Transmembrane helix</keyword>
<proteinExistence type="predicted"/>
<dbReference type="Proteomes" id="UP001595898">
    <property type="component" value="Unassembled WGS sequence"/>
</dbReference>
<name>A0ABD5PQA6_9EURY</name>
<feature type="transmembrane region" description="Helical" evidence="1">
    <location>
        <begin position="365"/>
        <end position="382"/>
    </location>
</feature>
<feature type="transmembrane region" description="Helical" evidence="1">
    <location>
        <begin position="73"/>
        <end position="99"/>
    </location>
</feature>
<dbReference type="RefSeq" id="WP_250140772.1">
    <property type="nucleotide sequence ID" value="NZ_JALIQP010000002.1"/>
</dbReference>
<keyword evidence="1" id="KW-0472">Membrane</keyword>
<keyword evidence="3" id="KW-1185">Reference proteome</keyword>
<dbReference type="AlphaFoldDB" id="A0ABD5PQA6"/>
<feature type="transmembrane region" description="Helical" evidence="1">
    <location>
        <begin position="48"/>
        <end position="66"/>
    </location>
</feature>
<feature type="transmembrane region" description="Helical" evidence="1">
    <location>
        <begin position="423"/>
        <end position="445"/>
    </location>
</feature>
<sequence>MSLAGPRLDRPSAIGDEGRARAASLWLATLVIVALVGVAGVVLDQPSLVTTLALVVGMAVAGFGLLERDGTGFVQLFVGHALLVTFGSATILLLVVAPFVTREGLAVSGFALALLGIGAAWADVGSDGVKRSVEGTALAYAAMLLAAIVLIAVVAVGVLGRWALELLVGETAPLLSIGGFLLVLGGTAGTVLLGLRWLPILQLTRRDRRDAMERRLAALRRTLLVVALGTPVVLVVLIGLGLGGTLAATPLSGPLVGPALAALSSWYVLGPAVAVAVGSLLAGLGAVLLRGLTRRFSADATRRSAAITVGVAIALLAPIAILPLIFRPVAAALVALTIGVGPIVFVVVVGGGVVAVWLGLLPDRAGGPAIAAAGLVIAAIGLGRGHPALVFACIAGAAIVWDVSTFGLGVTAELGHVPETRRLELFHGVLAIGVGVVAGLVAIGLETLRSGAFAGVGSTGAAAVVVFGAIVLLLPVRG</sequence>
<evidence type="ECO:0000313" key="3">
    <source>
        <dbReference type="Proteomes" id="UP001595898"/>
    </source>
</evidence>
<gene>
    <name evidence="2" type="ORF">ACFO5R_11430</name>
</gene>
<feature type="transmembrane region" description="Helical" evidence="1">
    <location>
        <begin position="451"/>
        <end position="474"/>
    </location>
</feature>
<evidence type="ECO:0008006" key="4">
    <source>
        <dbReference type="Google" id="ProtNLM"/>
    </source>
</evidence>